<dbReference type="Proteomes" id="UP000219111">
    <property type="component" value="Unassembled WGS sequence"/>
</dbReference>
<dbReference type="PANTHER" id="PTHR43883">
    <property type="entry name" value="SLR0207 PROTEIN"/>
    <property type="match status" value="1"/>
</dbReference>
<dbReference type="EMBL" id="OBMT01000015">
    <property type="protein sequence ID" value="SOC16923.1"/>
    <property type="molecule type" value="Genomic_DNA"/>
</dbReference>
<gene>
    <name evidence="2" type="ORF">SAMN05877831_11533</name>
</gene>
<organism evidence="2 3">
    <name type="scientific">Rhodobacter maris</name>
    <dbReference type="NCBI Taxonomy" id="446682"/>
    <lineage>
        <taxon>Bacteria</taxon>
        <taxon>Pseudomonadati</taxon>
        <taxon>Pseudomonadota</taxon>
        <taxon>Alphaproteobacteria</taxon>
        <taxon>Rhodobacterales</taxon>
        <taxon>Rhodobacter group</taxon>
        <taxon>Rhodobacter</taxon>
    </lineage>
</organism>
<dbReference type="SUPFAM" id="SSF56091">
    <property type="entry name" value="DNA ligase/mRNA capping enzyme, catalytic domain"/>
    <property type="match status" value="1"/>
</dbReference>
<proteinExistence type="predicted"/>
<sequence>MSKKYGRTFHLPISPGASSDDKIMTSLEGLICDDLVITEKMDGENTTLHRGGCHARSPDSRNHPSRDWLKAFAAGISPQLAEGERIVGENLYARHSVGYDALPAWFLGFAWILDDEVQPWDLTLMRFEELGITPVPTLWRGPWRAGLFETIAAGLDLARQEGFVVRVAGAFPEAEMPRRMGKYVRAGHVQSETHWMQAALVPNGLKSA</sequence>
<dbReference type="OrthoDB" id="255834at2"/>
<name>A0A285T794_9RHOB</name>
<dbReference type="InterPro" id="IPR052732">
    <property type="entry name" value="Cell-binding_unc_protein"/>
</dbReference>
<protein>
    <submittedName>
        <fullName evidence="2">RNA ligase</fullName>
    </submittedName>
</protein>
<evidence type="ECO:0000259" key="1">
    <source>
        <dbReference type="Pfam" id="PF09414"/>
    </source>
</evidence>
<evidence type="ECO:0000313" key="2">
    <source>
        <dbReference type="EMBL" id="SOC16923.1"/>
    </source>
</evidence>
<keyword evidence="3" id="KW-1185">Reference proteome</keyword>
<dbReference type="Pfam" id="PF09414">
    <property type="entry name" value="RNA_ligase"/>
    <property type="match status" value="1"/>
</dbReference>
<dbReference type="PANTHER" id="PTHR43883:SF1">
    <property type="entry name" value="GLUCONOKINASE"/>
    <property type="match status" value="1"/>
</dbReference>
<dbReference type="RefSeq" id="WP_097071090.1">
    <property type="nucleotide sequence ID" value="NZ_OBMT01000015.1"/>
</dbReference>
<accession>A0A285T794</accession>
<reference evidence="3" key="1">
    <citation type="submission" date="2017-08" db="EMBL/GenBank/DDBJ databases">
        <authorList>
            <person name="Varghese N."/>
            <person name="Submissions S."/>
        </authorList>
    </citation>
    <scope>NUCLEOTIDE SEQUENCE [LARGE SCALE GENOMIC DNA]</scope>
    <source>
        <strain evidence="3">JA276</strain>
    </source>
</reference>
<evidence type="ECO:0000313" key="3">
    <source>
        <dbReference type="Proteomes" id="UP000219111"/>
    </source>
</evidence>
<feature type="domain" description="RNA ligase" evidence="1">
    <location>
        <begin position="34"/>
        <end position="184"/>
    </location>
</feature>
<dbReference type="Gene3D" id="3.30.470.30">
    <property type="entry name" value="DNA ligase/mRNA capping enzyme"/>
    <property type="match status" value="1"/>
</dbReference>
<dbReference type="AlphaFoldDB" id="A0A285T794"/>
<dbReference type="InterPro" id="IPR021122">
    <property type="entry name" value="RNA_ligase_dom_REL/Rnl2"/>
</dbReference>
<dbReference type="GO" id="GO:0016874">
    <property type="term" value="F:ligase activity"/>
    <property type="evidence" value="ECO:0007669"/>
    <property type="project" value="UniProtKB-KW"/>
</dbReference>
<keyword evidence="2" id="KW-0436">Ligase</keyword>